<comment type="caution">
    <text evidence="1">The sequence shown here is derived from an EMBL/GenBank/DDBJ whole genome shotgun (WGS) entry which is preliminary data.</text>
</comment>
<evidence type="ECO:0000313" key="1">
    <source>
        <dbReference type="EMBL" id="PIM95593.1"/>
    </source>
</evidence>
<gene>
    <name evidence="1" type="primary">hisE</name>
    <name evidence="1" type="ORF">trycra_165</name>
</gene>
<sequence length="219" mass="26318">MINNILFNQWSTYYYWDLHRLMFLVYNRSKMLYYPRSCTTELPFVGTRFILRTMKQKQTELLIAVYFRSRREMIMKSVDLMYCIIYLFIIPRLNFNQILKSIDIRTNSINQQYALNAIRIIRILNYKYRMNCSSLINKHLNANSNGIILINLNNMIMNLILAIDKFKTTEPWYYTMSSILLVNMMHNIVALGYNNGIELREITNAIVSRNKIPEINHRW</sequence>
<name>A0ABX4MFX6_9HYPH</name>
<dbReference type="Proteomes" id="UP000228979">
    <property type="component" value="Unassembled WGS sequence"/>
</dbReference>
<dbReference type="EMBL" id="NXGP01000080">
    <property type="protein sequence ID" value="PIM95593.1"/>
    <property type="molecule type" value="Genomic_DNA"/>
</dbReference>
<keyword evidence="2" id="KW-1185">Reference proteome</keyword>
<protein>
    <submittedName>
        <fullName evidence="1">Phosphoribosyl-ATP pyrophosphatase</fullName>
    </submittedName>
</protein>
<proteinExistence type="predicted"/>
<evidence type="ECO:0000313" key="2">
    <source>
        <dbReference type="Proteomes" id="UP000228979"/>
    </source>
</evidence>
<accession>A0ABX4MFX6</accession>
<reference evidence="1" key="1">
    <citation type="submission" date="2017-09" db="EMBL/GenBank/DDBJ databases">
        <authorList>
            <person name="Campbell M.A."/>
            <person name="Lukasik P."/>
            <person name="Simon C."/>
            <person name="McCutcheon J.P."/>
        </authorList>
    </citation>
    <scope>NUCLEOTIDE SEQUENCE [LARGE SCALE GENOMIC DNA]</scope>
    <source>
        <strain evidence="1">TRYCRA</strain>
    </source>
</reference>
<organism evidence="1 2">
    <name type="scientific">Candidatus Hodgkinia cicadicola</name>
    <dbReference type="NCBI Taxonomy" id="573658"/>
    <lineage>
        <taxon>Bacteria</taxon>
        <taxon>Pseudomonadati</taxon>
        <taxon>Pseudomonadota</taxon>
        <taxon>Alphaproteobacteria</taxon>
        <taxon>Hyphomicrobiales</taxon>
        <taxon>Candidatus Hodgkinia</taxon>
    </lineage>
</organism>